<proteinExistence type="predicted"/>
<name>A0A1M5R8P1_9BRAD</name>
<protein>
    <submittedName>
        <fullName evidence="1">Uncharacterized protein</fullName>
    </submittedName>
</protein>
<dbReference type="Proteomes" id="UP000190675">
    <property type="component" value="Chromosome I"/>
</dbReference>
<reference evidence="1 2" key="1">
    <citation type="submission" date="2016-11" db="EMBL/GenBank/DDBJ databases">
        <authorList>
            <person name="Jaros S."/>
            <person name="Januszkiewicz K."/>
            <person name="Wedrychowicz H."/>
        </authorList>
    </citation>
    <scope>NUCLEOTIDE SEQUENCE [LARGE SCALE GENOMIC DNA]</scope>
    <source>
        <strain evidence="1 2">GAS242</strain>
    </source>
</reference>
<dbReference type="AlphaFoldDB" id="A0A1M5R8P1"/>
<gene>
    <name evidence="1" type="ORF">SAMN05444169_6415</name>
</gene>
<dbReference type="EMBL" id="LT670818">
    <property type="protein sequence ID" value="SHH22695.1"/>
    <property type="molecule type" value="Genomic_DNA"/>
</dbReference>
<accession>A0A1M5R8P1</accession>
<sequence>MATSAQPYNFKCPNLNCGAEYVAVQRSQGPQRAPRCIECATPFLAKEKGLHIHYEAAWPVTPSLPELSSGAA</sequence>
<evidence type="ECO:0000313" key="1">
    <source>
        <dbReference type="EMBL" id="SHH22695.1"/>
    </source>
</evidence>
<organism evidence="1 2">
    <name type="scientific">Bradyrhizobium erythrophlei</name>
    <dbReference type="NCBI Taxonomy" id="1437360"/>
    <lineage>
        <taxon>Bacteria</taxon>
        <taxon>Pseudomonadati</taxon>
        <taxon>Pseudomonadota</taxon>
        <taxon>Alphaproteobacteria</taxon>
        <taxon>Hyphomicrobiales</taxon>
        <taxon>Nitrobacteraceae</taxon>
        <taxon>Bradyrhizobium</taxon>
    </lineage>
</organism>
<evidence type="ECO:0000313" key="2">
    <source>
        <dbReference type="Proteomes" id="UP000190675"/>
    </source>
</evidence>